<reference evidence="1 2" key="1">
    <citation type="submission" date="2015-08" db="EMBL/GenBank/DDBJ databases">
        <title>Genome sequencing of Penicillium nordicum.</title>
        <authorList>
            <person name="Nguyen H.D."/>
            <person name="Seifert K.A."/>
        </authorList>
    </citation>
    <scope>NUCLEOTIDE SEQUENCE [LARGE SCALE GENOMIC DNA]</scope>
    <source>
        <strain evidence="1 2">DAOMC 185683</strain>
    </source>
</reference>
<name>A0A0M8PE33_9EURO</name>
<evidence type="ECO:0000313" key="1">
    <source>
        <dbReference type="EMBL" id="KOS46261.1"/>
    </source>
</evidence>
<gene>
    <name evidence="1" type="ORF">ACN38_g2796</name>
</gene>
<dbReference type="Proteomes" id="UP000037696">
    <property type="component" value="Unassembled WGS sequence"/>
</dbReference>
<dbReference type="EMBL" id="LHQQ01000031">
    <property type="protein sequence ID" value="KOS46261.1"/>
    <property type="molecule type" value="Genomic_DNA"/>
</dbReference>
<protein>
    <submittedName>
        <fullName evidence="1">Uncharacterized protein</fullName>
    </submittedName>
</protein>
<proteinExistence type="predicted"/>
<keyword evidence="2" id="KW-1185">Reference proteome</keyword>
<sequence>MRSKMVSGCTYLTFLGHAEKPEEITVRCKCICSAILVLRTPLLGMKITFLQLVVTEVPEHSKTLPVRAVISKPIPLPLKLLEGRITARKLMLLSSIPYQKEHPGRPCARALVVSYWD</sequence>
<accession>A0A0M8PE33</accession>
<organism evidence="1 2">
    <name type="scientific">Penicillium nordicum</name>
    <dbReference type="NCBI Taxonomy" id="229535"/>
    <lineage>
        <taxon>Eukaryota</taxon>
        <taxon>Fungi</taxon>
        <taxon>Dikarya</taxon>
        <taxon>Ascomycota</taxon>
        <taxon>Pezizomycotina</taxon>
        <taxon>Eurotiomycetes</taxon>
        <taxon>Eurotiomycetidae</taxon>
        <taxon>Eurotiales</taxon>
        <taxon>Aspergillaceae</taxon>
        <taxon>Penicillium</taxon>
    </lineage>
</organism>
<comment type="caution">
    <text evidence="1">The sequence shown here is derived from an EMBL/GenBank/DDBJ whole genome shotgun (WGS) entry which is preliminary data.</text>
</comment>
<dbReference type="AlphaFoldDB" id="A0A0M8PE33"/>
<evidence type="ECO:0000313" key="2">
    <source>
        <dbReference type="Proteomes" id="UP000037696"/>
    </source>
</evidence>